<accession>A0A560G5Y0</accession>
<evidence type="ECO:0000256" key="1">
    <source>
        <dbReference type="SAM" id="SignalP"/>
    </source>
</evidence>
<keyword evidence="4" id="KW-1185">Reference proteome</keyword>
<dbReference type="GO" id="GO:0016020">
    <property type="term" value="C:membrane"/>
    <property type="evidence" value="ECO:0007669"/>
    <property type="project" value="TreeGrafter"/>
</dbReference>
<feature type="domain" description="AB hydrolase-1" evidence="2">
    <location>
        <begin position="64"/>
        <end position="331"/>
    </location>
</feature>
<feature type="chain" id="PRO_5021870618" evidence="1">
    <location>
        <begin position="23"/>
        <end position="341"/>
    </location>
</feature>
<dbReference type="EMBL" id="VITO01000004">
    <property type="protein sequence ID" value="TWB29140.1"/>
    <property type="molecule type" value="Genomic_DNA"/>
</dbReference>
<dbReference type="Gene3D" id="3.40.50.1820">
    <property type="entry name" value="alpha/beta hydrolase"/>
    <property type="match status" value="1"/>
</dbReference>
<gene>
    <name evidence="3" type="ORF">FBZ88_104306</name>
</gene>
<name>A0A560G5Y0_9PROT</name>
<dbReference type="AlphaFoldDB" id="A0A560G5Y0"/>
<proteinExistence type="predicted"/>
<dbReference type="InterPro" id="IPR000073">
    <property type="entry name" value="AB_hydrolase_1"/>
</dbReference>
<comment type="caution">
    <text evidence="3">The sequence shown here is derived from an EMBL/GenBank/DDBJ whole genome shotgun (WGS) entry which is preliminary data.</text>
</comment>
<keyword evidence="1" id="KW-0732">Signal</keyword>
<evidence type="ECO:0000313" key="4">
    <source>
        <dbReference type="Proteomes" id="UP000316545"/>
    </source>
</evidence>
<dbReference type="PANTHER" id="PTHR43798:SF33">
    <property type="entry name" value="HYDROLASE, PUTATIVE (AFU_ORTHOLOGUE AFUA_2G14860)-RELATED"/>
    <property type="match status" value="1"/>
</dbReference>
<evidence type="ECO:0000259" key="2">
    <source>
        <dbReference type="Pfam" id="PF12697"/>
    </source>
</evidence>
<protein>
    <submittedName>
        <fullName evidence="3">Pimeloyl-ACP methyl ester carboxylesterase</fullName>
    </submittedName>
</protein>
<dbReference type="InterPro" id="IPR050266">
    <property type="entry name" value="AB_hydrolase_sf"/>
</dbReference>
<sequence>MKAIVGAAIGLGLAGLTVNARAQVIKDVPVVEAMADYVAPEGLVPVDGARRVHLRCLGQGSPTVVFTAGLGGWSATWAKVQPEVAKVTRACAWDRAGFGLSDADAKAPQTVGQTTDDLERALKVAGVKGPFVLVGHSAGAHEVLTFTDRHPRDVVGIVLVDPVRPHDLAREAGVGPKAAAADRAYLAGEAQRLRDCASGVESGRVKTGAPASPCFIYFPEIPEKTQSVLARLDADPARLRTQASAFEEYEPNGERVVKNDRTYGDLPLIVVSAGEPGLWAPEAKEEYPALQADWADSHKALAELSRRGERRVADGSGHLVQLNQPQAVIDAVLDVVRAVSK</sequence>
<dbReference type="Proteomes" id="UP000316545">
    <property type="component" value="Unassembled WGS sequence"/>
</dbReference>
<feature type="signal peptide" evidence="1">
    <location>
        <begin position="1"/>
        <end position="22"/>
    </location>
</feature>
<dbReference type="InterPro" id="IPR029058">
    <property type="entry name" value="AB_hydrolase_fold"/>
</dbReference>
<dbReference type="PANTHER" id="PTHR43798">
    <property type="entry name" value="MONOACYLGLYCEROL LIPASE"/>
    <property type="match status" value="1"/>
</dbReference>
<evidence type="ECO:0000313" key="3">
    <source>
        <dbReference type="EMBL" id="TWB29140.1"/>
    </source>
</evidence>
<dbReference type="Pfam" id="PF12697">
    <property type="entry name" value="Abhydrolase_6"/>
    <property type="match status" value="1"/>
</dbReference>
<dbReference type="SUPFAM" id="SSF53474">
    <property type="entry name" value="alpha/beta-Hydrolases"/>
    <property type="match status" value="1"/>
</dbReference>
<dbReference type="RefSeq" id="WP_186464278.1">
    <property type="nucleotide sequence ID" value="NZ_VITO01000004.1"/>
</dbReference>
<organism evidence="3 4">
    <name type="scientific">Nitrospirillum amazonense</name>
    <dbReference type="NCBI Taxonomy" id="28077"/>
    <lineage>
        <taxon>Bacteria</taxon>
        <taxon>Pseudomonadati</taxon>
        <taxon>Pseudomonadota</taxon>
        <taxon>Alphaproteobacteria</taxon>
        <taxon>Rhodospirillales</taxon>
        <taxon>Azospirillaceae</taxon>
        <taxon>Nitrospirillum</taxon>
    </lineage>
</organism>
<reference evidence="3 4" key="1">
    <citation type="submission" date="2019-06" db="EMBL/GenBank/DDBJ databases">
        <title>Genomic Encyclopedia of Type Strains, Phase IV (KMG-V): Genome sequencing to study the core and pangenomes of soil and plant-associated prokaryotes.</title>
        <authorList>
            <person name="Whitman W."/>
        </authorList>
    </citation>
    <scope>NUCLEOTIDE SEQUENCE [LARGE SCALE GENOMIC DNA]</scope>
    <source>
        <strain evidence="3 4">BR 11865</strain>
    </source>
</reference>